<keyword evidence="11" id="KW-0574">Periplasm</keyword>
<keyword evidence="10 15" id="KW-0732">Signal</keyword>
<dbReference type="Pfam" id="PF00445">
    <property type="entry name" value="Ribonuclease_T2"/>
    <property type="match status" value="1"/>
</dbReference>
<keyword evidence="13" id="KW-0460">Magnesium</keyword>
<dbReference type="Proteomes" id="UP000278334">
    <property type="component" value="Chromosome"/>
</dbReference>
<dbReference type="AlphaFoldDB" id="A0A3G3IP54"/>
<dbReference type="InterPro" id="IPR001568">
    <property type="entry name" value="RNase_T2-like"/>
</dbReference>
<dbReference type="GO" id="GO:0030288">
    <property type="term" value="C:outer membrane-bounded periplasmic space"/>
    <property type="evidence" value="ECO:0007669"/>
    <property type="project" value="InterPro"/>
</dbReference>
<evidence type="ECO:0000256" key="15">
    <source>
        <dbReference type="SAM" id="SignalP"/>
    </source>
</evidence>
<evidence type="ECO:0000313" key="17">
    <source>
        <dbReference type="Proteomes" id="UP000278334"/>
    </source>
</evidence>
<dbReference type="EMBL" id="CP024634">
    <property type="protein sequence ID" value="AYQ57605.1"/>
    <property type="molecule type" value="Genomic_DNA"/>
</dbReference>
<dbReference type="InterPro" id="IPR036412">
    <property type="entry name" value="HAD-like_sf"/>
</dbReference>
<evidence type="ECO:0000256" key="10">
    <source>
        <dbReference type="ARBA" id="ARBA00022729"/>
    </source>
</evidence>
<feature type="chain" id="PRO_5018108678" description="Class B acid phosphatase" evidence="15">
    <location>
        <begin position="22"/>
        <end position="433"/>
    </location>
</feature>
<evidence type="ECO:0000256" key="4">
    <source>
        <dbReference type="ARBA" id="ARBA00007469"/>
    </source>
</evidence>
<dbReference type="GO" id="GO:0016740">
    <property type="term" value="F:transferase activity"/>
    <property type="evidence" value="ECO:0007669"/>
    <property type="project" value="UniProtKB-KW"/>
</dbReference>
<dbReference type="InterPro" id="IPR010025">
    <property type="entry name" value="HAD-SF_ppase_IIIB_AphA"/>
</dbReference>
<organism evidence="16 17">
    <name type="scientific">Bathymodiolus thermophilus thioautotrophic gill symbiont</name>
    <dbReference type="NCBI Taxonomy" id="2360"/>
    <lineage>
        <taxon>Bacteria</taxon>
        <taxon>Pseudomonadati</taxon>
        <taxon>Pseudomonadota</taxon>
        <taxon>Gammaproteobacteria</taxon>
        <taxon>sulfur-oxidizing symbionts</taxon>
    </lineage>
</organism>
<comment type="similarity">
    <text evidence="4 14">Belongs to the RNase T2 family.</text>
</comment>
<evidence type="ECO:0000256" key="12">
    <source>
        <dbReference type="ARBA" id="ARBA00022801"/>
    </source>
</evidence>
<comment type="catalytic activity">
    <reaction evidence="1">
        <text>a phosphate monoester + H2O = an alcohol + phosphate</text>
        <dbReference type="Rhea" id="RHEA:15017"/>
        <dbReference type="ChEBI" id="CHEBI:15377"/>
        <dbReference type="ChEBI" id="CHEBI:30879"/>
        <dbReference type="ChEBI" id="CHEBI:43474"/>
        <dbReference type="ChEBI" id="CHEBI:67140"/>
        <dbReference type="EC" id="3.1.3.2"/>
    </reaction>
</comment>
<dbReference type="SUPFAM" id="SSF56784">
    <property type="entry name" value="HAD-like"/>
    <property type="match status" value="1"/>
</dbReference>
<keyword evidence="12" id="KW-0378">Hydrolase</keyword>
<comment type="subunit">
    <text evidence="6">Homotetramer.</text>
</comment>
<dbReference type="InterPro" id="IPR036430">
    <property type="entry name" value="RNase_T2-like_sf"/>
</dbReference>
<dbReference type="EC" id="3.1.3.2" evidence="7"/>
<proteinExistence type="inferred from homology"/>
<evidence type="ECO:0000256" key="11">
    <source>
        <dbReference type="ARBA" id="ARBA00022764"/>
    </source>
</evidence>
<evidence type="ECO:0000256" key="13">
    <source>
        <dbReference type="ARBA" id="ARBA00022842"/>
    </source>
</evidence>
<protein>
    <recommendedName>
        <fullName evidence="8">Class B acid phosphatase</fullName>
        <ecNumber evidence="7">3.1.3.2</ecNumber>
    </recommendedName>
</protein>
<dbReference type="InterPro" id="IPR005519">
    <property type="entry name" value="Acid_phosphat_B-like"/>
</dbReference>
<dbReference type="RefSeq" id="WP_122952040.1">
    <property type="nucleotide sequence ID" value="NZ_CP024634.1"/>
</dbReference>
<feature type="signal peptide" evidence="15">
    <location>
        <begin position="1"/>
        <end position="21"/>
    </location>
</feature>
<gene>
    <name evidence="16" type="ORF">MS2017_1943</name>
</gene>
<comment type="cofactor">
    <cofactor evidence="2">
        <name>Mg(2+)</name>
        <dbReference type="ChEBI" id="CHEBI:18420"/>
    </cofactor>
</comment>
<accession>A0A3G3IP54</accession>
<dbReference type="KEGG" id="bthg:MS2017_1943"/>
<keyword evidence="16" id="KW-0808">Transferase</keyword>
<dbReference type="SFLD" id="SFLDG01127">
    <property type="entry name" value="C1.3:_Acid_Phosphatase_Like"/>
    <property type="match status" value="1"/>
</dbReference>
<dbReference type="SUPFAM" id="SSF55895">
    <property type="entry name" value="Ribonuclease Rh-like"/>
    <property type="match status" value="1"/>
</dbReference>
<keyword evidence="9" id="KW-0479">Metal-binding</keyword>
<dbReference type="GO" id="GO:0046872">
    <property type="term" value="F:metal ion binding"/>
    <property type="evidence" value="ECO:0007669"/>
    <property type="project" value="UniProtKB-KW"/>
</dbReference>
<evidence type="ECO:0000256" key="1">
    <source>
        <dbReference type="ARBA" id="ARBA00000032"/>
    </source>
</evidence>
<evidence type="ECO:0000256" key="9">
    <source>
        <dbReference type="ARBA" id="ARBA00022723"/>
    </source>
</evidence>
<comment type="subcellular location">
    <subcellularLocation>
        <location evidence="3">Periplasm</location>
    </subcellularLocation>
</comment>
<dbReference type="GO" id="GO:0033897">
    <property type="term" value="F:ribonuclease T2 activity"/>
    <property type="evidence" value="ECO:0007669"/>
    <property type="project" value="InterPro"/>
</dbReference>
<evidence type="ECO:0000256" key="5">
    <source>
        <dbReference type="ARBA" id="ARBA00007752"/>
    </source>
</evidence>
<evidence type="ECO:0000256" key="7">
    <source>
        <dbReference type="ARBA" id="ARBA00012646"/>
    </source>
</evidence>
<evidence type="ECO:0000313" key="16">
    <source>
        <dbReference type="EMBL" id="AYQ57605.1"/>
    </source>
</evidence>
<dbReference type="SFLD" id="SFLDS00003">
    <property type="entry name" value="Haloacid_Dehalogenase"/>
    <property type="match status" value="1"/>
</dbReference>
<dbReference type="Pfam" id="PF03767">
    <property type="entry name" value="Acid_phosphat_B"/>
    <property type="match status" value="1"/>
</dbReference>
<dbReference type="PROSITE" id="PS51257">
    <property type="entry name" value="PROKAR_LIPOPROTEIN"/>
    <property type="match status" value="1"/>
</dbReference>
<dbReference type="GO" id="GO:0003993">
    <property type="term" value="F:acid phosphatase activity"/>
    <property type="evidence" value="ECO:0007669"/>
    <property type="project" value="UniProtKB-EC"/>
</dbReference>
<dbReference type="InterPro" id="IPR023214">
    <property type="entry name" value="HAD_sf"/>
</dbReference>
<dbReference type="PANTHER" id="PTHR11240:SF22">
    <property type="entry name" value="RIBONUCLEASE T2"/>
    <property type="match status" value="1"/>
</dbReference>
<evidence type="ECO:0000256" key="8">
    <source>
        <dbReference type="ARBA" id="ARBA00022113"/>
    </source>
</evidence>
<evidence type="ECO:0000256" key="14">
    <source>
        <dbReference type="RuleBase" id="RU004328"/>
    </source>
</evidence>
<reference evidence="16 17" key="1">
    <citation type="submission" date="2017-11" db="EMBL/GenBank/DDBJ databases">
        <title>Genome sequence of the bacterial symbiont EPR9N from a vent mussel Bathymodiolus thermophilus.</title>
        <authorList>
            <person name="Won Y.-J."/>
        </authorList>
    </citation>
    <scope>NUCLEOTIDE SEQUENCE [LARGE SCALE GENOMIC DNA]</scope>
    <source>
        <strain evidence="16 17">EPR9N</strain>
    </source>
</reference>
<sequence length="433" mass="49071" precursor="true">MLNKFLLLLLFLTLQGCNNYAEVTTKETICPIIPEGSSGGIKTLPGCFDYYVFSQFWLNELCISDGRDMETGVDEPSADSCEILYQTTNSNALAPHGLWPNLKNSSAYPEFCTDAPFDVGKISEDLRHKLGLLYTDITPNLESHEWRKHGTCSNKTQQDYFNTIVALNSQQKIQSFIKNNVGRDVAYQDLKAAFGDVNHSEFICAKYSFDDKQYLMQTYQYFDKQINPINLNVPKIKNACEQNKPIHIRKPSKFLTMDDFKKALGSSSKLTVGFDIDDTVLFSTPPFYYGVNKYGSELPNEFWQQMNTVLDAFSLPKKIARDLLSFHQSRKDKIYFITARPKTEVETLTQRLIKTFSLGKETANVIFTGDDDKTQEIKAKGIQYYYGDADTDITSALRASAIPVRVKRNAISDAESNSNPGYFGELVLIDSEY</sequence>
<dbReference type="PROSITE" id="PS00531">
    <property type="entry name" value="RNASE_T2_2"/>
    <property type="match status" value="1"/>
</dbReference>
<name>A0A3G3IP54_9GAMM</name>
<dbReference type="Gene3D" id="3.40.50.1000">
    <property type="entry name" value="HAD superfamily/HAD-like"/>
    <property type="match status" value="1"/>
</dbReference>
<evidence type="ECO:0000256" key="6">
    <source>
        <dbReference type="ARBA" id="ARBA00011881"/>
    </source>
</evidence>
<dbReference type="InterPro" id="IPR033130">
    <property type="entry name" value="RNase_T2_His_AS_2"/>
</dbReference>
<dbReference type="PANTHER" id="PTHR11240">
    <property type="entry name" value="RIBONUCLEASE T2"/>
    <property type="match status" value="1"/>
</dbReference>
<dbReference type="Gene3D" id="3.90.730.10">
    <property type="entry name" value="Ribonuclease T2-like"/>
    <property type="match status" value="1"/>
</dbReference>
<evidence type="ECO:0000256" key="2">
    <source>
        <dbReference type="ARBA" id="ARBA00001946"/>
    </source>
</evidence>
<evidence type="ECO:0000256" key="3">
    <source>
        <dbReference type="ARBA" id="ARBA00004418"/>
    </source>
</evidence>
<dbReference type="GO" id="GO:0003723">
    <property type="term" value="F:RNA binding"/>
    <property type="evidence" value="ECO:0007669"/>
    <property type="project" value="InterPro"/>
</dbReference>
<comment type="similarity">
    <text evidence="5">Belongs to the class B bacterial acid phosphatase family.</text>
</comment>